<protein>
    <recommendedName>
        <fullName evidence="7">Major facilitator superfamily (MFS) profile domain-containing protein</fullName>
    </recommendedName>
</protein>
<dbReference type="PROSITE" id="PS00216">
    <property type="entry name" value="SUGAR_TRANSPORT_1"/>
    <property type="match status" value="1"/>
</dbReference>
<dbReference type="Gene3D" id="1.20.1250.20">
    <property type="entry name" value="MFS general substrate transporter like domains"/>
    <property type="match status" value="1"/>
</dbReference>
<dbReference type="AlphaFoldDB" id="D8M162"/>
<dbReference type="GO" id="GO:0022857">
    <property type="term" value="F:transmembrane transporter activity"/>
    <property type="evidence" value="ECO:0007669"/>
    <property type="project" value="InterPro"/>
</dbReference>
<keyword evidence="4 6" id="KW-1133">Transmembrane helix</keyword>
<sequence>MGRLSDKIGRKPLLILSLIGSSAGSRNWKLCFLGAIAQGLAKNIWALIIFRAITGLFAGSWIVAQAYLLLMVSIVATSQIVPPSTNGQTAAYIFGPAVGGFLGELGLGIPFIVAGVVAAINLILVCLFLHESLDFTLSISKTKQKFSYAYLKRLFPPMVVRSLFV</sequence>
<dbReference type="InterPro" id="IPR036259">
    <property type="entry name" value="MFS_trans_sf"/>
</dbReference>
<evidence type="ECO:0000256" key="1">
    <source>
        <dbReference type="ARBA" id="ARBA00004141"/>
    </source>
</evidence>
<evidence type="ECO:0000313" key="8">
    <source>
        <dbReference type="EMBL" id="CBK21801.2"/>
    </source>
</evidence>
<dbReference type="InterPro" id="IPR020846">
    <property type="entry name" value="MFS_dom"/>
</dbReference>
<dbReference type="PANTHER" id="PTHR23504">
    <property type="entry name" value="MAJOR FACILITATOR SUPERFAMILY DOMAIN-CONTAINING PROTEIN 10"/>
    <property type="match status" value="1"/>
</dbReference>
<proteinExistence type="predicted"/>
<comment type="subcellular location">
    <subcellularLocation>
        <location evidence="1">Membrane</location>
        <topology evidence="1">Multi-pass membrane protein</topology>
    </subcellularLocation>
</comment>
<accession>D8M162</accession>
<evidence type="ECO:0000256" key="6">
    <source>
        <dbReference type="SAM" id="Phobius"/>
    </source>
</evidence>
<evidence type="ECO:0000313" key="9">
    <source>
        <dbReference type="Proteomes" id="UP000008312"/>
    </source>
</evidence>
<keyword evidence="3 6" id="KW-0812">Transmembrane</keyword>
<dbReference type="GO" id="GO:0016020">
    <property type="term" value="C:membrane"/>
    <property type="evidence" value="ECO:0007669"/>
    <property type="project" value="UniProtKB-SubCell"/>
</dbReference>
<organism evidence="8">
    <name type="scientific">Blastocystis hominis</name>
    <dbReference type="NCBI Taxonomy" id="12968"/>
    <lineage>
        <taxon>Eukaryota</taxon>
        <taxon>Sar</taxon>
        <taxon>Stramenopiles</taxon>
        <taxon>Bigyra</taxon>
        <taxon>Opalozoa</taxon>
        <taxon>Opalinata</taxon>
        <taxon>Blastocystidae</taxon>
        <taxon>Blastocystis</taxon>
    </lineage>
</organism>
<dbReference type="PROSITE" id="PS50850">
    <property type="entry name" value="MFS"/>
    <property type="match status" value="1"/>
</dbReference>
<gene>
    <name evidence="8" type="ORF">GSBLH_T00001912001</name>
</gene>
<dbReference type="SUPFAM" id="SSF103473">
    <property type="entry name" value="MFS general substrate transporter"/>
    <property type="match status" value="1"/>
</dbReference>
<feature type="domain" description="Major facilitator superfamily (MFS) profile" evidence="7">
    <location>
        <begin position="1"/>
        <end position="165"/>
    </location>
</feature>
<dbReference type="EMBL" id="FN668644">
    <property type="protein sequence ID" value="CBK21801.2"/>
    <property type="molecule type" value="Genomic_DNA"/>
</dbReference>
<dbReference type="Proteomes" id="UP000008312">
    <property type="component" value="Unassembled WGS sequence"/>
</dbReference>
<keyword evidence="5 6" id="KW-0472">Membrane</keyword>
<keyword evidence="9" id="KW-1185">Reference proteome</keyword>
<evidence type="ECO:0000256" key="4">
    <source>
        <dbReference type="ARBA" id="ARBA00022989"/>
    </source>
</evidence>
<dbReference type="GeneID" id="24919133"/>
<dbReference type="InterPro" id="IPR005829">
    <property type="entry name" value="Sugar_transporter_CS"/>
</dbReference>
<name>D8M162_BLAHO</name>
<keyword evidence="2" id="KW-0813">Transport</keyword>
<feature type="transmembrane region" description="Helical" evidence="6">
    <location>
        <begin position="101"/>
        <end position="129"/>
    </location>
</feature>
<evidence type="ECO:0000259" key="7">
    <source>
        <dbReference type="PROSITE" id="PS50850"/>
    </source>
</evidence>
<dbReference type="RefSeq" id="XP_012895849.1">
    <property type="nucleotide sequence ID" value="XM_013040395.1"/>
</dbReference>
<dbReference type="PANTHER" id="PTHR23504:SF15">
    <property type="entry name" value="MAJOR FACILITATOR SUPERFAMILY (MFS) PROFILE DOMAIN-CONTAINING PROTEIN"/>
    <property type="match status" value="1"/>
</dbReference>
<dbReference type="OMA" id="FAGSWIV"/>
<dbReference type="OrthoDB" id="10262656at2759"/>
<reference evidence="8" key="1">
    <citation type="submission" date="2010-02" db="EMBL/GenBank/DDBJ databases">
        <title>Sequencing and annotation of the Blastocystis hominis genome.</title>
        <authorList>
            <person name="Wincker P."/>
        </authorList>
    </citation>
    <scope>NUCLEOTIDE SEQUENCE</scope>
    <source>
        <strain evidence="8">Singapore isolate B</strain>
    </source>
</reference>
<evidence type="ECO:0000256" key="5">
    <source>
        <dbReference type="ARBA" id="ARBA00023136"/>
    </source>
</evidence>
<dbReference type="InParanoid" id="D8M162"/>
<dbReference type="InterPro" id="IPR011701">
    <property type="entry name" value="MFS"/>
</dbReference>
<evidence type="ECO:0000256" key="3">
    <source>
        <dbReference type="ARBA" id="ARBA00022692"/>
    </source>
</evidence>
<evidence type="ECO:0000256" key="2">
    <source>
        <dbReference type="ARBA" id="ARBA00022448"/>
    </source>
</evidence>
<dbReference type="Pfam" id="PF07690">
    <property type="entry name" value="MFS_1"/>
    <property type="match status" value="1"/>
</dbReference>